<gene>
    <name evidence="2" type="ORF">EMCG_09647</name>
</gene>
<evidence type="ECO:0000313" key="3">
    <source>
        <dbReference type="Proteomes" id="UP000034164"/>
    </source>
</evidence>
<organism evidence="2 3">
    <name type="scientific">[Emmonsia] crescens</name>
    <dbReference type="NCBI Taxonomy" id="73230"/>
    <lineage>
        <taxon>Eukaryota</taxon>
        <taxon>Fungi</taxon>
        <taxon>Dikarya</taxon>
        <taxon>Ascomycota</taxon>
        <taxon>Pezizomycotina</taxon>
        <taxon>Eurotiomycetes</taxon>
        <taxon>Eurotiomycetidae</taxon>
        <taxon>Onygenales</taxon>
        <taxon>Ajellomycetaceae</taxon>
        <taxon>Emergomyces</taxon>
    </lineage>
</organism>
<feature type="region of interest" description="Disordered" evidence="1">
    <location>
        <begin position="544"/>
        <end position="572"/>
    </location>
</feature>
<dbReference type="Proteomes" id="UP000034164">
    <property type="component" value="Unassembled WGS sequence"/>
</dbReference>
<dbReference type="InterPro" id="IPR051678">
    <property type="entry name" value="AGP_Transferase"/>
</dbReference>
<sequence length="598" mass="68946">MEPHWPTLLAARTDGASWIDKFIVDRTEDICRFVESIRGYGRCTAISRCRSGYNVILRLRWENTDARDWAIRIPIPENSVFMEEKIRNEIVMLTYLDTYTTIPIPKIYRAGAAEDNPTGLGPFIVTNWIKGRNLVKVLKEQNLLAPNGFDITPEGEEILRHVYGQIAGFLLQLWTHDFDKIGAIGIDEEIEGYEVIYPPLTLYMNELVRRYGIRKNSLPQQTYSHSYEYFNSLFGLQWAHVVLQKNSVKNSTDAREKFSVRAIMVHLARTFVNQRGDESPFKLFCDDFSLSNILVDENFQITGITDWGFTYAAPPQFASSCPWWLMVWSPDKIIQKVGVSRFRDAYSCQFSIFINQLKLRELERGMQDPDTLSSKMVASFVDHGGWFILACRMGAIVDDIYWKLLDNACWGRGFSRDTRMLFFSTKASDLVLFIRDREVFVEGKIRDLIEYCQRMGIPCTERYKPESLVKPHIVMGDKMTQTSLEGFNEDNENTNTIDDGDDEDINDEDTSNTLVWQPIRQPFDPILFYENRENYEIRSIGTQTDHEQLQSAGPEEEPQCRPEPQEEKTSNDYTGAWSALTAISLLVFAVFAGRCQQG</sequence>
<dbReference type="PANTHER" id="PTHR21310">
    <property type="entry name" value="AMINOGLYCOSIDE PHOSPHOTRANSFERASE-RELATED-RELATED"/>
    <property type="match status" value="1"/>
</dbReference>
<protein>
    <submittedName>
        <fullName evidence="2">Uncharacterized protein</fullName>
    </submittedName>
</protein>
<accession>A0A0G2J9P9</accession>
<dbReference type="SUPFAM" id="SSF56112">
    <property type="entry name" value="Protein kinase-like (PK-like)"/>
    <property type="match status" value="1"/>
</dbReference>
<name>A0A0G2J9P9_9EURO</name>
<evidence type="ECO:0000313" key="2">
    <source>
        <dbReference type="EMBL" id="KKZ64361.1"/>
    </source>
</evidence>
<dbReference type="EMBL" id="LCZI01000801">
    <property type="protein sequence ID" value="KKZ64361.1"/>
    <property type="molecule type" value="Genomic_DNA"/>
</dbReference>
<dbReference type="VEuPathDB" id="FungiDB:EMCG_09647"/>
<comment type="caution">
    <text evidence="2">The sequence shown here is derived from an EMBL/GenBank/DDBJ whole genome shotgun (WGS) entry which is preliminary data.</text>
</comment>
<feature type="compositionally biased region" description="Acidic residues" evidence="1">
    <location>
        <begin position="487"/>
        <end position="509"/>
    </location>
</feature>
<feature type="compositionally biased region" description="Basic and acidic residues" evidence="1">
    <location>
        <begin position="558"/>
        <end position="570"/>
    </location>
</feature>
<proteinExistence type="predicted"/>
<dbReference type="InterPro" id="IPR011009">
    <property type="entry name" value="Kinase-like_dom_sf"/>
</dbReference>
<feature type="region of interest" description="Disordered" evidence="1">
    <location>
        <begin position="484"/>
        <end position="509"/>
    </location>
</feature>
<dbReference type="OrthoDB" id="5412996at2759"/>
<dbReference type="PANTHER" id="PTHR21310:SF37">
    <property type="entry name" value="AMINOGLYCOSIDE PHOSPHOTRANSFERASE DOMAIN-CONTAINING PROTEIN"/>
    <property type="match status" value="1"/>
</dbReference>
<reference evidence="3" key="1">
    <citation type="journal article" date="2015" name="PLoS Genet.">
        <title>The dynamic genome and transcriptome of the human fungal pathogen Blastomyces and close relative Emmonsia.</title>
        <authorList>
            <person name="Munoz J.F."/>
            <person name="Gauthier G.M."/>
            <person name="Desjardins C.A."/>
            <person name="Gallo J.E."/>
            <person name="Holder J."/>
            <person name="Sullivan T.D."/>
            <person name="Marty A.J."/>
            <person name="Carmen J.C."/>
            <person name="Chen Z."/>
            <person name="Ding L."/>
            <person name="Gujja S."/>
            <person name="Magrini V."/>
            <person name="Misas E."/>
            <person name="Mitreva M."/>
            <person name="Priest M."/>
            <person name="Saif S."/>
            <person name="Whiston E.A."/>
            <person name="Young S."/>
            <person name="Zeng Q."/>
            <person name="Goldman W.E."/>
            <person name="Mardis E.R."/>
            <person name="Taylor J.W."/>
            <person name="McEwen J.G."/>
            <person name="Clay O.K."/>
            <person name="Klein B.S."/>
            <person name="Cuomo C.A."/>
        </authorList>
    </citation>
    <scope>NUCLEOTIDE SEQUENCE [LARGE SCALE GENOMIC DNA]</scope>
    <source>
        <strain evidence="3">UAMH 3008</strain>
    </source>
</reference>
<evidence type="ECO:0000256" key="1">
    <source>
        <dbReference type="SAM" id="MobiDB-lite"/>
    </source>
</evidence>
<dbReference type="AlphaFoldDB" id="A0A0G2J9P9"/>